<evidence type="ECO:0000313" key="2">
    <source>
        <dbReference type="Proteomes" id="UP000526734"/>
    </source>
</evidence>
<dbReference type="Proteomes" id="UP000526734">
    <property type="component" value="Unassembled WGS sequence"/>
</dbReference>
<organism evidence="1 2">
    <name type="scientific">Amycolatopsis dendrobii</name>
    <dbReference type="NCBI Taxonomy" id="2760662"/>
    <lineage>
        <taxon>Bacteria</taxon>
        <taxon>Bacillati</taxon>
        <taxon>Actinomycetota</taxon>
        <taxon>Actinomycetes</taxon>
        <taxon>Pseudonocardiales</taxon>
        <taxon>Pseudonocardiaceae</taxon>
        <taxon>Amycolatopsis</taxon>
    </lineage>
</organism>
<protein>
    <submittedName>
        <fullName evidence="1">Uncharacterized protein</fullName>
    </submittedName>
</protein>
<comment type="caution">
    <text evidence="1">The sequence shown here is derived from an EMBL/GenBank/DDBJ whole genome shotgun (WGS) entry which is preliminary data.</text>
</comment>
<evidence type="ECO:0000313" key="1">
    <source>
        <dbReference type="EMBL" id="MBB1154013.1"/>
    </source>
</evidence>
<name>A0A7W3VVJ0_9PSEU</name>
<dbReference type="EMBL" id="JACGZW010000004">
    <property type="protein sequence ID" value="MBB1154013.1"/>
    <property type="molecule type" value="Genomic_DNA"/>
</dbReference>
<gene>
    <name evidence="1" type="ORF">H4281_12795</name>
</gene>
<dbReference type="RefSeq" id="WP_182891103.1">
    <property type="nucleotide sequence ID" value="NZ_JACGZW010000004.1"/>
</dbReference>
<accession>A0A7W3VVJ0</accession>
<dbReference type="AlphaFoldDB" id="A0A7W3VVJ0"/>
<proteinExistence type="predicted"/>
<sequence length="142" mass="14529">MLIVVGGVVLAAVAVVLAFINLQQASGASESHNYRVELTGETGSTFTFMRNDGGDPNATVDQNGSKVVGGTPPSTPLVGDKTIEFATSSPATSQMISVAVTGGRGWAIDGVDKLNGCKIYRDGELVASSSPRADGVDCTVRP</sequence>
<keyword evidence="2" id="KW-1185">Reference proteome</keyword>
<reference evidence="1 2" key="1">
    <citation type="submission" date="2020-08" db="EMBL/GenBank/DDBJ databases">
        <title>Amycolatopsis sp. nov. DR6-1 isolated from Dendrobium heterocarpum.</title>
        <authorList>
            <person name="Tedsree N."/>
            <person name="Kuncharoen N."/>
            <person name="Likhitwitayawuid K."/>
            <person name="Tanasupawat S."/>
        </authorList>
    </citation>
    <scope>NUCLEOTIDE SEQUENCE [LARGE SCALE GENOMIC DNA]</scope>
    <source>
        <strain evidence="1 2">DR6-1</strain>
    </source>
</reference>